<dbReference type="PRINTS" id="PR01045">
    <property type="entry name" value="TRNASYNTHGB"/>
</dbReference>
<evidence type="ECO:0000256" key="4">
    <source>
        <dbReference type="ARBA" id="ARBA00022490"/>
    </source>
</evidence>
<keyword evidence="5 11" id="KW-0436">Ligase</keyword>
<keyword evidence="8 11" id="KW-0648">Protein biosynthesis</keyword>
<gene>
    <name evidence="11" type="primary">glyS</name>
    <name evidence="13" type="ORF">GZ085_12085</name>
</gene>
<proteinExistence type="inferred from homology"/>
<comment type="caution">
    <text evidence="13">The sequence shown here is derived from an EMBL/GenBank/DDBJ whole genome shotgun (WGS) entry which is preliminary data.</text>
</comment>
<evidence type="ECO:0000313" key="13">
    <source>
        <dbReference type="EMBL" id="NDP49101.1"/>
    </source>
</evidence>
<dbReference type="InterPro" id="IPR008909">
    <property type="entry name" value="DALR_anticod-bd"/>
</dbReference>
<keyword evidence="4 11" id="KW-0963">Cytoplasm</keyword>
<evidence type="ECO:0000256" key="7">
    <source>
        <dbReference type="ARBA" id="ARBA00022840"/>
    </source>
</evidence>
<comment type="similarity">
    <text evidence="2 11">Belongs to the class-II aminoacyl-tRNA synthetase family.</text>
</comment>
<keyword evidence="9 11" id="KW-0030">Aminoacyl-tRNA synthetase</keyword>
<evidence type="ECO:0000313" key="14">
    <source>
        <dbReference type="Proteomes" id="UP000483432"/>
    </source>
</evidence>
<feature type="domain" description="DALR anticodon binding" evidence="12">
    <location>
        <begin position="601"/>
        <end position="701"/>
    </location>
</feature>
<dbReference type="EC" id="6.1.1.14" evidence="11"/>
<dbReference type="GO" id="GO:0004820">
    <property type="term" value="F:glycine-tRNA ligase activity"/>
    <property type="evidence" value="ECO:0007669"/>
    <property type="project" value="UniProtKB-UniRule"/>
</dbReference>
<dbReference type="SUPFAM" id="SSF109604">
    <property type="entry name" value="HD-domain/PDEase-like"/>
    <property type="match status" value="1"/>
</dbReference>
<name>A0A7C9TAC9_9PROT</name>
<evidence type="ECO:0000256" key="1">
    <source>
        <dbReference type="ARBA" id="ARBA00004496"/>
    </source>
</evidence>
<evidence type="ECO:0000256" key="5">
    <source>
        <dbReference type="ARBA" id="ARBA00022598"/>
    </source>
</evidence>
<keyword evidence="6 11" id="KW-0547">Nucleotide-binding</keyword>
<comment type="subunit">
    <text evidence="3 11">Tetramer of two alpha and two beta subunits.</text>
</comment>
<comment type="catalytic activity">
    <reaction evidence="10 11">
        <text>tRNA(Gly) + glycine + ATP = glycyl-tRNA(Gly) + AMP + diphosphate</text>
        <dbReference type="Rhea" id="RHEA:16013"/>
        <dbReference type="Rhea" id="RHEA-COMP:9664"/>
        <dbReference type="Rhea" id="RHEA-COMP:9683"/>
        <dbReference type="ChEBI" id="CHEBI:30616"/>
        <dbReference type="ChEBI" id="CHEBI:33019"/>
        <dbReference type="ChEBI" id="CHEBI:57305"/>
        <dbReference type="ChEBI" id="CHEBI:78442"/>
        <dbReference type="ChEBI" id="CHEBI:78522"/>
        <dbReference type="ChEBI" id="CHEBI:456215"/>
        <dbReference type="EC" id="6.1.1.14"/>
    </reaction>
</comment>
<dbReference type="Proteomes" id="UP000483432">
    <property type="component" value="Unassembled WGS sequence"/>
</dbReference>
<evidence type="ECO:0000256" key="9">
    <source>
        <dbReference type="ARBA" id="ARBA00023146"/>
    </source>
</evidence>
<dbReference type="EMBL" id="JAAFGW010000209">
    <property type="protein sequence ID" value="NDP49101.1"/>
    <property type="molecule type" value="Genomic_DNA"/>
</dbReference>
<dbReference type="Pfam" id="PF02092">
    <property type="entry name" value="tRNA_synt_2f"/>
    <property type="match status" value="1"/>
</dbReference>
<evidence type="ECO:0000256" key="6">
    <source>
        <dbReference type="ARBA" id="ARBA00022741"/>
    </source>
</evidence>
<evidence type="ECO:0000256" key="3">
    <source>
        <dbReference type="ARBA" id="ARBA00011209"/>
    </source>
</evidence>
<dbReference type="HAMAP" id="MF_00255">
    <property type="entry name" value="Gly_tRNA_synth_beta"/>
    <property type="match status" value="1"/>
</dbReference>
<evidence type="ECO:0000256" key="11">
    <source>
        <dbReference type="HAMAP-Rule" id="MF_00255"/>
    </source>
</evidence>
<dbReference type="NCBIfam" id="TIGR00211">
    <property type="entry name" value="glyS"/>
    <property type="match status" value="1"/>
</dbReference>
<dbReference type="PANTHER" id="PTHR30075">
    <property type="entry name" value="GLYCYL-TRNA SYNTHETASE"/>
    <property type="match status" value="1"/>
</dbReference>
<dbReference type="InterPro" id="IPR006194">
    <property type="entry name" value="Gly-tRNA-synth_heterodimer"/>
</dbReference>
<evidence type="ECO:0000256" key="2">
    <source>
        <dbReference type="ARBA" id="ARBA00008226"/>
    </source>
</evidence>
<dbReference type="AlphaFoldDB" id="A0A7C9TAC9"/>
<keyword evidence="7 11" id="KW-0067">ATP-binding</keyword>
<dbReference type="PROSITE" id="PS50861">
    <property type="entry name" value="AA_TRNA_LIGASE_II_GLYAB"/>
    <property type="match status" value="1"/>
</dbReference>
<dbReference type="GO" id="GO:0006420">
    <property type="term" value="P:arginyl-tRNA aminoacylation"/>
    <property type="evidence" value="ECO:0007669"/>
    <property type="project" value="InterPro"/>
</dbReference>
<comment type="subcellular location">
    <subcellularLocation>
        <location evidence="1 11">Cytoplasm</location>
    </subcellularLocation>
</comment>
<dbReference type="GO" id="GO:0004814">
    <property type="term" value="F:arginine-tRNA ligase activity"/>
    <property type="evidence" value="ECO:0007669"/>
    <property type="project" value="InterPro"/>
</dbReference>
<dbReference type="PANTHER" id="PTHR30075:SF2">
    <property type="entry name" value="GLYCINE--TRNA LIGASE, CHLOROPLASTIC_MITOCHONDRIAL 2"/>
    <property type="match status" value="1"/>
</dbReference>
<protein>
    <recommendedName>
        <fullName evidence="11">Glycine--tRNA ligase beta subunit</fullName>
        <ecNumber evidence="11">6.1.1.14</ecNumber>
    </recommendedName>
    <alternativeName>
        <fullName evidence="11">Glycyl-tRNA synthetase beta subunit</fullName>
        <shortName evidence="11">GlyRS</shortName>
    </alternativeName>
</protein>
<evidence type="ECO:0000259" key="12">
    <source>
        <dbReference type="Pfam" id="PF05746"/>
    </source>
</evidence>
<dbReference type="InterPro" id="IPR015944">
    <property type="entry name" value="Gly-tRNA-synth_bsu"/>
</dbReference>
<accession>A0A7C9TAC9</accession>
<evidence type="ECO:0000256" key="10">
    <source>
        <dbReference type="ARBA" id="ARBA00047937"/>
    </source>
</evidence>
<dbReference type="GO" id="GO:0005524">
    <property type="term" value="F:ATP binding"/>
    <property type="evidence" value="ECO:0007669"/>
    <property type="project" value="UniProtKB-UniRule"/>
</dbReference>
<sequence length="710" mass="77139">MSTQSLLVELFVEELPPKALKKLGDAFASKVFEGLELNDFLEPNSELTSFATPRRLAVHITGVRLVSQPRPQPPKTLMPASVGLDEDGKPKAPLLKRLRSMYHDEVDIAWLMDERVFVEEDGGKQVIKHREDLAAGSNLFIRLGGALEEALEKLPIPKIMTYPNPSGDGWETVDFVRPAHNLIALHGTEIVPVSVLGLQAGRDTQGHRFEACVNPVSIQSADSYASQMKDDGAVIASFAERRTEIVRQLQAAAAPSGFTPIDDDALLDEVTALVERPNVLVGKFEAAYLEVPQECLILTMKANQKYFPLLDKGGKLTNQFLIVSNISPDDASAVIQGNERVVRPRLADAKFFFDQDRKKTLESRVAGLAKVVYHNKLGTQSERAERVMTIARALGQMLGNEELALHAERAALLAKADLLTDMVGEFPELQGIMGRYYAHHDGLPEDIAFAIEDHYKPRFSGDELPRNDVGVCVALADKLETLVGLFGIGQIPTGDKDPFALRRHALGILRILIEKSLPLSLTDLVNTAFSAFPSGMLGDARTDVKTFVFDRLSGSMRDQGYTASEVDAVLCMRPEQVALVPKQLNAVRAFSALPEAPALAAANKRVGNILKKAEGEVGGAIDPTRFVEAAESALFAALSEIVPTADAAFSSGDYTASLQALAALKAPVDAFFDGVMVNADDPALKANRLALLNQLHQTMNRVADISRLAA</sequence>
<dbReference type="GO" id="GO:0006426">
    <property type="term" value="P:glycyl-tRNA aminoacylation"/>
    <property type="evidence" value="ECO:0007669"/>
    <property type="project" value="UniProtKB-UniRule"/>
</dbReference>
<evidence type="ECO:0000256" key="8">
    <source>
        <dbReference type="ARBA" id="ARBA00022917"/>
    </source>
</evidence>
<reference evidence="13 14" key="1">
    <citation type="submission" date="2019-09" db="EMBL/GenBank/DDBJ databases">
        <title>H2 Metabolism Revealed by Metagenomic Analysis in Subglacial Sediment of East Antarctica.</title>
        <authorList>
            <person name="Yang Z."/>
            <person name="Zhang Y."/>
            <person name="Lv Y."/>
            <person name="Yan W."/>
            <person name="Xiao X."/>
            <person name="Sun B."/>
            <person name="Ma H."/>
        </authorList>
    </citation>
    <scope>NUCLEOTIDE SEQUENCE [LARGE SCALE GENOMIC DNA]</scope>
    <source>
        <strain evidence="13">Bin2_2</strain>
    </source>
</reference>
<organism evidence="13 14">
    <name type="scientific">Sulfuriferula multivorans</name>
    <dbReference type="NCBI Taxonomy" id="1559896"/>
    <lineage>
        <taxon>Bacteria</taxon>
        <taxon>Pseudomonadati</taxon>
        <taxon>Pseudomonadota</taxon>
        <taxon>Betaproteobacteria</taxon>
        <taxon>Nitrosomonadales</taxon>
        <taxon>Sulfuricellaceae</taxon>
        <taxon>Sulfuriferula</taxon>
    </lineage>
</organism>
<dbReference type="Pfam" id="PF05746">
    <property type="entry name" value="DALR_1"/>
    <property type="match status" value="1"/>
</dbReference>
<dbReference type="GO" id="GO:0005829">
    <property type="term" value="C:cytosol"/>
    <property type="evidence" value="ECO:0007669"/>
    <property type="project" value="TreeGrafter"/>
</dbReference>